<dbReference type="PROSITE" id="PS50262">
    <property type="entry name" value="G_PROTEIN_RECEP_F1_2"/>
    <property type="match status" value="1"/>
</dbReference>
<evidence type="ECO:0000256" key="3">
    <source>
        <dbReference type="ARBA" id="ARBA00022692"/>
    </source>
</evidence>
<dbReference type="AlphaFoldDB" id="A0A9W7B8Z9"/>
<dbReference type="EMBL" id="BRXY01000264">
    <property type="protein sequence ID" value="GMH82029.1"/>
    <property type="molecule type" value="Genomic_DNA"/>
</dbReference>
<sequence length="366" mass="40309">MSSSTTCPGDGCPEFYHYNFNNSTNPLPPPVTPLVTAICWTMVAISCLGVLVCLLLWLCISNLPTTPNSKMARRIQKIQCIFDLLTCLVWVTTVSINLHYGRVPSNFFCQFGGVVLHFFATGNFTTITYGVYNRYYYLCLLKANKKTTKNSLEVIYFSVLLLLLIHALLPVITNAAYGIYYPKPSNTTCFANGGRGIFAHDIFGFLNMLYFMSNTALIIFASWKSLKIIKSLLLSAVKSTASNEKQVQAERKAALLAIATTLLFLVCWWGVAVNFMLMPFGISHDWPPVFFALLELSVGCTAFNPLLNLYFDPHIRKEAVAYLAAVGLLSEGGRSTATVSPTKSTVVSRVSGRRGSNSTVTVCAVT</sequence>
<evidence type="ECO:0000256" key="6">
    <source>
        <dbReference type="ARBA" id="ARBA00023136"/>
    </source>
</evidence>
<keyword evidence="4 9" id="KW-1133">Transmembrane helix</keyword>
<keyword evidence="3 9" id="KW-0812">Transmembrane</keyword>
<evidence type="ECO:0000256" key="5">
    <source>
        <dbReference type="ARBA" id="ARBA00023040"/>
    </source>
</evidence>
<proteinExistence type="predicted"/>
<keyword evidence="6 9" id="KW-0472">Membrane</keyword>
<dbReference type="Proteomes" id="UP001165085">
    <property type="component" value="Unassembled WGS sequence"/>
</dbReference>
<evidence type="ECO:0000256" key="7">
    <source>
        <dbReference type="ARBA" id="ARBA00023170"/>
    </source>
</evidence>
<evidence type="ECO:0000313" key="12">
    <source>
        <dbReference type="Proteomes" id="UP001165085"/>
    </source>
</evidence>
<comment type="caution">
    <text evidence="11">The sequence shown here is derived from an EMBL/GenBank/DDBJ whole genome shotgun (WGS) entry which is preliminary data.</text>
</comment>
<evidence type="ECO:0000313" key="11">
    <source>
        <dbReference type="EMBL" id="GMH82029.1"/>
    </source>
</evidence>
<keyword evidence="12" id="KW-1185">Reference proteome</keyword>
<dbReference type="InterPro" id="IPR017452">
    <property type="entry name" value="GPCR_Rhodpsn_7TM"/>
</dbReference>
<dbReference type="GO" id="GO:0004930">
    <property type="term" value="F:G protein-coupled receptor activity"/>
    <property type="evidence" value="ECO:0007669"/>
    <property type="project" value="UniProtKB-KW"/>
</dbReference>
<organism evidence="11 12">
    <name type="scientific">Triparma strigata</name>
    <dbReference type="NCBI Taxonomy" id="1606541"/>
    <lineage>
        <taxon>Eukaryota</taxon>
        <taxon>Sar</taxon>
        <taxon>Stramenopiles</taxon>
        <taxon>Ochrophyta</taxon>
        <taxon>Bolidophyceae</taxon>
        <taxon>Parmales</taxon>
        <taxon>Triparmaceae</taxon>
        <taxon>Triparma</taxon>
    </lineage>
</organism>
<keyword evidence="2" id="KW-1003">Cell membrane</keyword>
<evidence type="ECO:0000256" key="9">
    <source>
        <dbReference type="SAM" id="Phobius"/>
    </source>
</evidence>
<dbReference type="InterPro" id="IPR000276">
    <property type="entry name" value="GPCR_Rhodpsn"/>
</dbReference>
<feature type="transmembrane region" description="Helical" evidence="9">
    <location>
        <begin position="34"/>
        <end position="60"/>
    </location>
</feature>
<reference evidence="12" key="1">
    <citation type="journal article" date="2023" name="Commun. Biol.">
        <title>Genome analysis of Parmales, the sister group of diatoms, reveals the evolutionary specialization of diatoms from phago-mixotrophs to photoautotrophs.</title>
        <authorList>
            <person name="Ban H."/>
            <person name="Sato S."/>
            <person name="Yoshikawa S."/>
            <person name="Yamada K."/>
            <person name="Nakamura Y."/>
            <person name="Ichinomiya M."/>
            <person name="Sato N."/>
            <person name="Blanc-Mathieu R."/>
            <person name="Endo H."/>
            <person name="Kuwata A."/>
            <person name="Ogata H."/>
        </authorList>
    </citation>
    <scope>NUCLEOTIDE SEQUENCE [LARGE SCALE GENOMIC DNA]</scope>
    <source>
        <strain evidence="12">NIES 3701</strain>
    </source>
</reference>
<keyword evidence="7" id="KW-0675">Receptor</keyword>
<feature type="transmembrane region" description="Helical" evidence="9">
    <location>
        <begin position="202"/>
        <end position="223"/>
    </location>
</feature>
<evidence type="ECO:0000256" key="4">
    <source>
        <dbReference type="ARBA" id="ARBA00022989"/>
    </source>
</evidence>
<dbReference type="OrthoDB" id="195845at2759"/>
<dbReference type="Pfam" id="PF00001">
    <property type="entry name" value="7tm_1"/>
    <property type="match status" value="1"/>
</dbReference>
<gene>
    <name evidence="11" type="ORF">TrST_g3245</name>
</gene>
<protein>
    <recommendedName>
        <fullName evidence="10">G-protein coupled receptors family 1 profile domain-containing protein</fullName>
    </recommendedName>
</protein>
<keyword evidence="5" id="KW-0297">G-protein coupled receptor</keyword>
<feature type="transmembrane region" description="Helical" evidence="9">
    <location>
        <begin position="253"/>
        <end position="277"/>
    </location>
</feature>
<evidence type="ECO:0000256" key="1">
    <source>
        <dbReference type="ARBA" id="ARBA00004651"/>
    </source>
</evidence>
<accession>A0A9W7B8Z9</accession>
<dbReference type="CDD" id="cd00637">
    <property type="entry name" value="7tm_classA_rhodopsin-like"/>
    <property type="match status" value="1"/>
</dbReference>
<dbReference type="SUPFAM" id="SSF81321">
    <property type="entry name" value="Family A G protein-coupled receptor-like"/>
    <property type="match status" value="1"/>
</dbReference>
<comment type="subcellular location">
    <subcellularLocation>
        <location evidence="1">Cell membrane</location>
        <topology evidence="1">Multi-pass membrane protein</topology>
    </subcellularLocation>
</comment>
<feature type="transmembrane region" description="Helical" evidence="9">
    <location>
        <begin position="81"/>
        <end position="100"/>
    </location>
</feature>
<dbReference type="PANTHER" id="PTHR24228">
    <property type="entry name" value="B2 BRADYKININ RECEPTOR/ANGIOTENSIN II RECEPTOR"/>
    <property type="match status" value="1"/>
</dbReference>
<keyword evidence="8" id="KW-0807">Transducer</keyword>
<evidence type="ECO:0000259" key="10">
    <source>
        <dbReference type="PROSITE" id="PS50262"/>
    </source>
</evidence>
<feature type="domain" description="G-protein coupled receptors family 1 profile" evidence="10">
    <location>
        <begin position="49"/>
        <end position="308"/>
    </location>
</feature>
<feature type="transmembrane region" description="Helical" evidence="9">
    <location>
        <begin position="289"/>
        <end position="311"/>
    </location>
</feature>
<dbReference type="GO" id="GO:0005886">
    <property type="term" value="C:plasma membrane"/>
    <property type="evidence" value="ECO:0007669"/>
    <property type="project" value="UniProtKB-SubCell"/>
</dbReference>
<feature type="transmembrane region" description="Helical" evidence="9">
    <location>
        <begin position="112"/>
        <end position="133"/>
    </location>
</feature>
<feature type="transmembrane region" description="Helical" evidence="9">
    <location>
        <begin position="154"/>
        <end position="182"/>
    </location>
</feature>
<evidence type="ECO:0000256" key="2">
    <source>
        <dbReference type="ARBA" id="ARBA00022475"/>
    </source>
</evidence>
<name>A0A9W7B8Z9_9STRA</name>
<evidence type="ECO:0000256" key="8">
    <source>
        <dbReference type="ARBA" id="ARBA00023224"/>
    </source>
</evidence>
<dbReference type="PANTHER" id="PTHR24228:SF59">
    <property type="entry name" value="NEUROPEPTIDE RECEPTOR 15"/>
    <property type="match status" value="1"/>
</dbReference>
<dbReference type="Gene3D" id="1.20.1070.10">
    <property type="entry name" value="Rhodopsin 7-helix transmembrane proteins"/>
    <property type="match status" value="1"/>
</dbReference>